<dbReference type="PANTHER" id="PTHR46889:SF4">
    <property type="entry name" value="TRANSPOSASE INSO FOR INSERTION SEQUENCE ELEMENT IS911B-RELATED"/>
    <property type="match status" value="1"/>
</dbReference>
<protein>
    <recommendedName>
        <fullName evidence="1">Integrase catalytic domain-containing protein</fullName>
    </recommendedName>
</protein>
<dbReference type="Pfam" id="PF00665">
    <property type="entry name" value="rve"/>
    <property type="match status" value="1"/>
</dbReference>
<dbReference type="InterPro" id="IPR048020">
    <property type="entry name" value="Transpos_IS3"/>
</dbReference>
<comment type="caution">
    <text evidence="2">The sequence shown here is derived from an EMBL/GenBank/DDBJ whole genome shotgun (WGS) entry which is preliminary data.</text>
</comment>
<name>X0T894_9ZZZZ</name>
<dbReference type="InterPro" id="IPR012337">
    <property type="entry name" value="RNaseH-like_sf"/>
</dbReference>
<feature type="domain" description="Integrase catalytic" evidence="1">
    <location>
        <begin position="123"/>
        <end position="287"/>
    </location>
</feature>
<dbReference type="PANTHER" id="PTHR46889">
    <property type="entry name" value="TRANSPOSASE INSF FOR INSERTION SEQUENCE IS3B-RELATED"/>
    <property type="match status" value="1"/>
</dbReference>
<dbReference type="SUPFAM" id="SSF46689">
    <property type="entry name" value="Homeodomain-like"/>
    <property type="match status" value="1"/>
</dbReference>
<reference evidence="2" key="1">
    <citation type="journal article" date="2014" name="Front. Microbiol.">
        <title>High frequency of phylogenetically diverse reductive dehalogenase-homologous genes in deep subseafloor sedimentary metagenomes.</title>
        <authorList>
            <person name="Kawai M."/>
            <person name="Futagami T."/>
            <person name="Toyoda A."/>
            <person name="Takaki Y."/>
            <person name="Nishi S."/>
            <person name="Hori S."/>
            <person name="Arai W."/>
            <person name="Tsubouchi T."/>
            <person name="Morono Y."/>
            <person name="Uchiyama I."/>
            <person name="Ito T."/>
            <person name="Fujiyama A."/>
            <person name="Inagaki F."/>
            <person name="Takami H."/>
        </authorList>
    </citation>
    <scope>NUCLEOTIDE SEQUENCE</scope>
    <source>
        <strain evidence="2">Expedition CK06-06</strain>
    </source>
</reference>
<proteinExistence type="predicted"/>
<dbReference type="Pfam" id="PF13565">
    <property type="entry name" value="HTH_32"/>
    <property type="match status" value="1"/>
</dbReference>
<dbReference type="PROSITE" id="PS50994">
    <property type="entry name" value="INTEGRASE"/>
    <property type="match status" value="1"/>
</dbReference>
<dbReference type="InterPro" id="IPR036397">
    <property type="entry name" value="RNaseH_sf"/>
</dbReference>
<dbReference type="InterPro" id="IPR001584">
    <property type="entry name" value="Integrase_cat-core"/>
</dbReference>
<dbReference type="AlphaFoldDB" id="X0T894"/>
<evidence type="ECO:0000313" key="2">
    <source>
        <dbReference type="EMBL" id="GAF89723.1"/>
    </source>
</evidence>
<sequence length="287" mass="33043">MSTVDKAIILAQVENKFRGKRQALMALGVPKSSYYRWRRCDGLESHSGDRGRPWNRITPEEEGKILAVARESPELSSRQLAAWITDNAGFAVSESTVYRILRREGLVKRLEVQLVAGKEYHAKTTRPHQMWATDASYFKVVGWGYYYLVTVMDDYSRFILVWKLQKDMSANSLIEVIQEAVDATGMTEVPVEDRTRLLSDNGAGYVSRSFRDYLHLVGIRHILAAPYHPQTNGKLERYHQSIKREVNQVPYELPGQFERAIADFVDYYNYRRYHKALGNVAPADVLY</sequence>
<organism evidence="2">
    <name type="scientific">marine sediment metagenome</name>
    <dbReference type="NCBI Taxonomy" id="412755"/>
    <lineage>
        <taxon>unclassified sequences</taxon>
        <taxon>metagenomes</taxon>
        <taxon>ecological metagenomes</taxon>
    </lineage>
</organism>
<dbReference type="InterPro" id="IPR009057">
    <property type="entry name" value="Homeodomain-like_sf"/>
</dbReference>
<dbReference type="InterPro" id="IPR050900">
    <property type="entry name" value="Transposase_IS3/IS150/IS904"/>
</dbReference>
<evidence type="ECO:0000259" key="1">
    <source>
        <dbReference type="PROSITE" id="PS50994"/>
    </source>
</evidence>
<dbReference type="SUPFAM" id="SSF53098">
    <property type="entry name" value="Ribonuclease H-like"/>
    <property type="match status" value="1"/>
</dbReference>
<dbReference type="GO" id="GO:0003676">
    <property type="term" value="F:nucleic acid binding"/>
    <property type="evidence" value="ECO:0007669"/>
    <property type="project" value="InterPro"/>
</dbReference>
<dbReference type="NCBIfam" id="NF033516">
    <property type="entry name" value="transpos_IS3"/>
    <property type="match status" value="1"/>
</dbReference>
<dbReference type="EMBL" id="BARS01010097">
    <property type="protein sequence ID" value="GAF89723.1"/>
    <property type="molecule type" value="Genomic_DNA"/>
</dbReference>
<feature type="non-terminal residue" evidence="2">
    <location>
        <position position="287"/>
    </location>
</feature>
<accession>X0T894</accession>
<dbReference type="Gene3D" id="3.30.420.10">
    <property type="entry name" value="Ribonuclease H-like superfamily/Ribonuclease H"/>
    <property type="match status" value="1"/>
</dbReference>
<gene>
    <name evidence="2" type="ORF">S01H1_18823</name>
</gene>
<dbReference type="GO" id="GO:0015074">
    <property type="term" value="P:DNA integration"/>
    <property type="evidence" value="ECO:0007669"/>
    <property type="project" value="InterPro"/>
</dbReference>